<evidence type="ECO:0000313" key="5">
    <source>
        <dbReference type="EMBL" id="BCR06437.1"/>
    </source>
</evidence>
<dbReference type="InterPro" id="IPR023214">
    <property type="entry name" value="HAD_sf"/>
</dbReference>
<name>A0ABM8I0J0_9BACT</name>
<dbReference type="PANTHER" id="PTHR43434:SF1">
    <property type="entry name" value="PHOSPHOGLYCOLATE PHOSPHATASE"/>
    <property type="match status" value="1"/>
</dbReference>
<dbReference type="InterPro" id="IPR006439">
    <property type="entry name" value="HAD-SF_hydro_IA"/>
</dbReference>
<accession>A0ABM8I0J0</accession>
<reference evidence="5 6" key="1">
    <citation type="journal article" date="2016" name="C (Basel)">
        <title>Selective Growth of and Electricity Production by Marine Exoelectrogenic Bacteria in Self-Aggregated Hydrogel of Microbially Reduced Graphene Oxide.</title>
        <authorList>
            <person name="Yoshida N."/>
            <person name="Goto Y."/>
            <person name="Miyata Y."/>
        </authorList>
    </citation>
    <scope>NUCLEOTIDE SEQUENCE [LARGE SCALE GENOMIC DNA]</scope>
    <source>
        <strain evidence="5 6">NIT-T3</strain>
    </source>
</reference>
<comment type="similarity">
    <text evidence="3">Belongs to the HAD-like hydrolase superfamily. CbbY/CbbZ/Gph/YieH family.</text>
</comment>
<dbReference type="Proteomes" id="UP001319827">
    <property type="component" value="Chromosome"/>
</dbReference>
<evidence type="ECO:0000256" key="3">
    <source>
        <dbReference type="ARBA" id="ARBA00006171"/>
    </source>
</evidence>
<evidence type="ECO:0000256" key="2">
    <source>
        <dbReference type="ARBA" id="ARBA00004818"/>
    </source>
</evidence>
<dbReference type="PRINTS" id="PR00413">
    <property type="entry name" value="HADHALOGNASE"/>
</dbReference>
<proteinExistence type="inferred from homology"/>
<reference evidence="5 6" key="2">
    <citation type="journal article" date="2021" name="Int. J. Syst. Evol. Microbiol.">
        <title>Isolation and Polyphasic Characterization of Desulfuromonas versatilis sp. Nov., an Electrogenic Bacteria Capable of Versatile Metabolism Isolated from a Graphene Oxide-Reducing Enrichment Culture.</title>
        <authorList>
            <person name="Xie L."/>
            <person name="Yoshida N."/>
            <person name="Ishii S."/>
            <person name="Meng L."/>
        </authorList>
    </citation>
    <scope>NUCLEOTIDE SEQUENCE [LARGE SCALE GENOMIC DNA]</scope>
    <source>
        <strain evidence="5 6">NIT-T3</strain>
    </source>
</reference>
<dbReference type="InterPro" id="IPR036412">
    <property type="entry name" value="HAD-like_sf"/>
</dbReference>
<dbReference type="Gene3D" id="3.40.50.1000">
    <property type="entry name" value="HAD superfamily/HAD-like"/>
    <property type="match status" value="1"/>
</dbReference>
<sequence>MSMENPPLEQVRAVLFDLDGTLLGVEMSKFIPAYLEGLSGHFADQVDRRAFARVLTATTFALLRSDDGSRSNQEMLLEAVGLHLGIGRAKWEQGLAAFFREGLEDLEKLITSLPLAREILERCFSRNLQVVVATNPVFPKPLVDARLQWGNLHDFPFALVTSYENCRYCKPHPGYFQDILQSVGLQPGQCVMVGNDTEHDLAARQAGIPTFLVDTWLVDRQQGSFTTDYRGGHEDLLEFVGRLGQDPPPISGFGP</sequence>
<dbReference type="SUPFAM" id="SSF56784">
    <property type="entry name" value="HAD-like"/>
    <property type="match status" value="1"/>
</dbReference>
<evidence type="ECO:0000256" key="4">
    <source>
        <dbReference type="ARBA" id="ARBA00013078"/>
    </source>
</evidence>
<dbReference type="CDD" id="cd01427">
    <property type="entry name" value="HAD_like"/>
    <property type="match status" value="1"/>
</dbReference>
<dbReference type="EMBL" id="AP024355">
    <property type="protein sequence ID" value="BCR06437.1"/>
    <property type="molecule type" value="Genomic_DNA"/>
</dbReference>
<keyword evidence="6" id="KW-1185">Reference proteome</keyword>
<dbReference type="Pfam" id="PF00702">
    <property type="entry name" value="Hydrolase"/>
    <property type="match status" value="1"/>
</dbReference>
<comment type="pathway">
    <text evidence="2">Organic acid metabolism; glycolate biosynthesis; glycolate from 2-phosphoglycolate: step 1/1.</text>
</comment>
<dbReference type="PANTHER" id="PTHR43434">
    <property type="entry name" value="PHOSPHOGLYCOLATE PHOSPHATASE"/>
    <property type="match status" value="1"/>
</dbReference>
<dbReference type="InterPro" id="IPR050155">
    <property type="entry name" value="HAD-like_hydrolase_sf"/>
</dbReference>
<organism evidence="5 6">
    <name type="scientific">Desulfuromonas versatilis</name>
    <dbReference type="NCBI Taxonomy" id="2802975"/>
    <lineage>
        <taxon>Bacteria</taxon>
        <taxon>Pseudomonadati</taxon>
        <taxon>Thermodesulfobacteriota</taxon>
        <taxon>Desulfuromonadia</taxon>
        <taxon>Desulfuromonadales</taxon>
        <taxon>Desulfuromonadaceae</taxon>
        <taxon>Desulfuromonas</taxon>
    </lineage>
</organism>
<protein>
    <recommendedName>
        <fullName evidence="4">phosphoglycolate phosphatase</fullName>
        <ecNumber evidence="4">3.1.3.18</ecNumber>
    </recommendedName>
</protein>
<evidence type="ECO:0000256" key="1">
    <source>
        <dbReference type="ARBA" id="ARBA00000830"/>
    </source>
</evidence>
<gene>
    <name evidence="5" type="ORF">DESUT3_35060</name>
</gene>
<dbReference type="GO" id="GO:0016787">
    <property type="term" value="F:hydrolase activity"/>
    <property type="evidence" value="ECO:0007669"/>
    <property type="project" value="UniProtKB-KW"/>
</dbReference>
<dbReference type="EC" id="3.1.3.18" evidence="4"/>
<dbReference type="SFLD" id="SFLDS00003">
    <property type="entry name" value="Haloacid_Dehalogenase"/>
    <property type="match status" value="1"/>
</dbReference>
<comment type="catalytic activity">
    <reaction evidence="1">
        <text>2-phosphoglycolate + H2O = glycolate + phosphate</text>
        <dbReference type="Rhea" id="RHEA:14369"/>
        <dbReference type="ChEBI" id="CHEBI:15377"/>
        <dbReference type="ChEBI" id="CHEBI:29805"/>
        <dbReference type="ChEBI" id="CHEBI:43474"/>
        <dbReference type="ChEBI" id="CHEBI:58033"/>
        <dbReference type="EC" id="3.1.3.18"/>
    </reaction>
</comment>
<evidence type="ECO:0000313" key="6">
    <source>
        <dbReference type="Proteomes" id="UP001319827"/>
    </source>
</evidence>
<keyword evidence="5" id="KW-0378">Hydrolase</keyword>
<dbReference type="SFLD" id="SFLDG01129">
    <property type="entry name" value="C1.5:_HAD__Beta-PGM__Phosphata"/>
    <property type="match status" value="1"/>
</dbReference>